<sequence length="141" mass="16525">MLKSYVEFRTELFPPCSENTDEWEGAVWGRSLATYLNTELQKRGLPSAGIQAEDWGYVVNFEAPFHEDIWLGCGKYDEYPDGFLLMIEPKNPIIKKWFKPNIDVTEQLEQLIQALDQILQQNEAVHDVKWWTATEFENPKR</sequence>
<name>A0ABX9TV62_9GAMM</name>
<organism evidence="1 2">
    <name type="scientific">Acinetobacter chengduensis</name>
    <dbReference type="NCBI Taxonomy" id="2420890"/>
    <lineage>
        <taxon>Bacteria</taxon>
        <taxon>Pseudomonadati</taxon>
        <taxon>Pseudomonadota</taxon>
        <taxon>Gammaproteobacteria</taxon>
        <taxon>Moraxellales</taxon>
        <taxon>Moraxellaceae</taxon>
        <taxon>Acinetobacter</taxon>
    </lineage>
</organism>
<evidence type="ECO:0000313" key="2">
    <source>
        <dbReference type="Proteomes" id="UP000280271"/>
    </source>
</evidence>
<dbReference type="Proteomes" id="UP000280271">
    <property type="component" value="Unassembled WGS sequence"/>
</dbReference>
<dbReference type="RefSeq" id="WP_120374780.1">
    <property type="nucleotide sequence ID" value="NZ_RCHC01000012.1"/>
</dbReference>
<comment type="caution">
    <text evidence="1">The sequence shown here is derived from an EMBL/GenBank/DDBJ whole genome shotgun (WGS) entry which is preliminary data.</text>
</comment>
<evidence type="ECO:0000313" key="1">
    <source>
        <dbReference type="EMBL" id="RLL20662.1"/>
    </source>
</evidence>
<dbReference type="EMBL" id="RCHC01000012">
    <property type="protein sequence ID" value="RLL20662.1"/>
    <property type="molecule type" value="Genomic_DNA"/>
</dbReference>
<gene>
    <name evidence="1" type="ORF">D9K81_11720</name>
</gene>
<accession>A0ABX9TV62</accession>
<keyword evidence="2" id="KW-1185">Reference proteome</keyword>
<protein>
    <submittedName>
        <fullName evidence="1">Uncharacterized protein</fullName>
    </submittedName>
</protein>
<reference evidence="1 2" key="1">
    <citation type="submission" date="2018-09" db="EMBL/GenBank/DDBJ databases">
        <title>The draft genome of Acinetobacter sp. strains.</title>
        <authorList>
            <person name="Qin J."/>
            <person name="Feng Y."/>
            <person name="Zong Z."/>
        </authorList>
    </citation>
    <scope>NUCLEOTIDE SEQUENCE [LARGE SCALE GENOMIC DNA]</scope>
    <source>
        <strain evidence="1 2">WCHAc060005</strain>
    </source>
</reference>
<proteinExistence type="predicted"/>